<evidence type="ECO:0000256" key="1">
    <source>
        <dbReference type="ARBA" id="ARBA00022801"/>
    </source>
</evidence>
<keyword evidence="2" id="KW-0472">Membrane</keyword>
<dbReference type="SMART" id="SM00331">
    <property type="entry name" value="PP2C_SIG"/>
    <property type="match status" value="1"/>
</dbReference>
<dbReference type="GO" id="GO:0016791">
    <property type="term" value="F:phosphatase activity"/>
    <property type="evidence" value="ECO:0007669"/>
    <property type="project" value="TreeGrafter"/>
</dbReference>
<dbReference type="SUPFAM" id="SSF81606">
    <property type="entry name" value="PP2C-like"/>
    <property type="match status" value="1"/>
</dbReference>
<dbReference type="Pfam" id="PF07228">
    <property type="entry name" value="SpoIIE"/>
    <property type="match status" value="1"/>
</dbReference>
<feature type="transmembrane region" description="Helical" evidence="2">
    <location>
        <begin position="20"/>
        <end position="39"/>
    </location>
</feature>
<dbReference type="InterPro" id="IPR036457">
    <property type="entry name" value="PPM-type-like_dom_sf"/>
</dbReference>
<accession>A0A1H6E8N1</accession>
<evidence type="ECO:0000313" key="4">
    <source>
        <dbReference type="EMBL" id="SEG94090.1"/>
    </source>
</evidence>
<feature type="transmembrane region" description="Helical" evidence="2">
    <location>
        <begin position="51"/>
        <end position="80"/>
    </location>
</feature>
<protein>
    <submittedName>
        <fullName evidence="4">Serine phosphatase RsbU, regulator of sigma subunit</fullName>
    </submittedName>
</protein>
<evidence type="ECO:0000313" key="5">
    <source>
        <dbReference type="Proteomes" id="UP000236754"/>
    </source>
</evidence>
<evidence type="ECO:0000256" key="2">
    <source>
        <dbReference type="SAM" id="Phobius"/>
    </source>
</evidence>
<gene>
    <name evidence="4" type="ORF">SAMN05216223_12938</name>
</gene>
<keyword evidence="2" id="KW-1133">Transmembrane helix</keyword>
<reference evidence="4 5" key="1">
    <citation type="submission" date="2016-10" db="EMBL/GenBank/DDBJ databases">
        <authorList>
            <person name="de Groot N.N."/>
        </authorList>
    </citation>
    <scope>NUCLEOTIDE SEQUENCE [LARGE SCALE GENOMIC DNA]</scope>
    <source>
        <strain evidence="4 5">CGMCC 4.2023</strain>
    </source>
</reference>
<dbReference type="RefSeq" id="WP_103890700.1">
    <property type="nucleotide sequence ID" value="NZ_FNVU01000029.1"/>
</dbReference>
<dbReference type="InterPro" id="IPR001932">
    <property type="entry name" value="PPM-type_phosphatase-like_dom"/>
</dbReference>
<keyword evidence="5" id="KW-1185">Reference proteome</keyword>
<feature type="transmembrane region" description="Helical" evidence="2">
    <location>
        <begin position="92"/>
        <end position="112"/>
    </location>
</feature>
<dbReference type="AlphaFoldDB" id="A0A1H6E8N1"/>
<dbReference type="Proteomes" id="UP000236754">
    <property type="component" value="Unassembled WGS sequence"/>
</dbReference>
<dbReference type="Gene3D" id="3.60.40.10">
    <property type="entry name" value="PPM-type phosphatase domain"/>
    <property type="match status" value="1"/>
</dbReference>
<dbReference type="EMBL" id="FNVU01000029">
    <property type="protein sequence ID" value="SEG94090.1"/>
    <property type="molecule type" value="Genomic_DNA"/>
</dbReference>
<keyword evidence="1" id="KW-0378">Hydrolase</keyword>
<dbReference type="OrthoDB" id="311904at2"/>
<dbReference type="PANTHER" id="PTHR43156">
    <property type="entry name" value="STAGE II SPORULATION PROTEIN E-RELATED"/>
    <property type="match status" value="1"/>
</dbReference>
<name>A0A1H6E8N1_9ACTN</name>
<evidence type="ECO:0000259" key="3">
    <source>
        <dbReference type="SMART" id="SM00331"/>
    </source>
</evidence>
<sequence length="381" mass="40299">MKSSGADGRPVGGRTWKSRPILLTAALVSLAVLLGVDLIGSDRIRIGGLLVAVPALAAVFLGPLDVLMLSVLTVGAVIWASADNSILGTANFPVLLASAVLVGAGAVLAARIRARRERQLAKVRMVAEATQRALLRPLPGRLGRVTISSMYLAAEEEAAIGGDLYAAGVDERGNIRVLVGDVQGKGLAAVEVVGLLLSTFRVSARSGVPLESLPSYLDQGLRYDLVDLEENGAPGTIDSRPVETEFLERFVTAVIVDIADDASTVRIANCGHPPPILIRGDRVIPLLPDVPELPLGLGDLGRSSHHVDSYDLALGDILLLYTDGVIEARNPEGAFYPLADRLAHRTRDTPTALLEDIRNDLTQYTAGLSDDIVMLALQRVA</sequence>
<organism evidence="4 5">
    <name type="scientific">Actinacidiphila yanglinensis</name>
    <dbReference type="NCBI Taxonomy" id="310779"/>
    <lineage>
        <taxon>Bacteria</taxon>
        <taxon>Bacillati</taxon>
        <taxon>Actinomycetota</taxon>
        <taxon>Actinomycetes</taxon>
        <taxon>Kitasatosporales</taxon>
        <taxon>Streptomycetaceae</taxon>
        <taxon>Actinacidiphila</taxon>
    </lineage>
</organism>
<proteinExistence type="predicted"/>
<keyword evidence="2" id="KW-0812">Transmembrane</keyword>
<dbReference type="PANTHER" id="PTHR43156:SF2">
    <property type="entry name" value="STAGE II SPORULATION PROTEIN E"/>
    <property type="match status" value="1"/>
</dbReference>
<feature type="domain" description="PPM-type phosphatase" evidence="3">
    <location>
        <begin position="145"/>
        <end position="379"/>
    </location>
</feature>
<dbReference type="InterPro" id="IPR052016">
    <property type="entry name" value="Bact_Sigma-Reg"/>
</dbReference>